<comment type="similarity">
    <text evidence="2 6">Belongs to the acyl-ACP thioesterase family.</text>
</comment>
<dbReference type="GO" id="GO:0009507">
    <property type="term" value="C:chloroplast"/>
    <property type="evidence" value="ECO:0007669"/>
    <property type="project" value="UniProtKB-SubCell"/>
</dbReference>
<dbReference type="InterPro" id="IPR045023">
    <property type="entry name" value="FATA/B"/>
</dbReference>
<keyword evidence="3 6" id="KW-0150">Chloroplast</keyword>
<sequence>MAATSKMGLQYSENLCETKLKKNVGLAKKVLKVEYYCSPMIRKENMLRRNLSVVANSSGDMINGKMLHGIHVGDDPYVGKKISSTDACMLGKFVEGRLLAEHVHHVVQHFMMWYNTLTTSSTIPFQLPRYSNCSCMVARAMWFVIRSCEIDRDKMAHGNPHESSPALNYVSSSGLAGNGFGTTREMSLRKLIRVVTHTHSSREVHFWEDVVEIDTWLDAAGKNGVRRDWIIRDCNTQKIITRATGTWVIMNSETRRLCKIPEQVREEIQPFYLNRLAMAAAQNHNEKIEKLTDETACWKNPIRISSKMERHGCQPPRHQCRICWSPWQA</sequence>
<evidence type="ECO:0000256" key="2">
    <source>
        <dbReference type="ARBA" id="ARBA00006500"/>
    </source>
</evidence>
<evidence type="ECO:0000256" key="1">
    <source>
        <dbReference type="ARBA" id="ARBA00004229"/>
    </source>
</evidence>
<dbReference type="Proteomes" id="UP000288805">
    <property type="component" value="Unassembled WGS sequence"/>
</dbReference>
<dbReference type="PANTHER" id="PTHR31727:SF5">
    <property type="entry name" value="ACYL-[ACYL-CARRIER-PROTEIN] HYDROLASE"/>
    <property type="match status" value="1"/>
</dbReference>
<dbReference type="PANTHER" id="PTHR31727">
    <property type="entry name" value="OLEOYL-ACYL CARRIER PROTEIN THIOESTERASE 1, CHLOROPLASTIC"/>
    <property type="match status" value="1"/>
</dbReference>
<evidence type="ECO:0000313" key="8">
    <source>
        <dbReference type="EMBL" id="RVW52534.1"/>
    </source>
</evidence>
<feature type="domain" description="Acyl-ACP thioesterase N-terminal hotdog" evidence="7">
    <location>
        <begin position="169"/>
        <end position="268"/>
    </location>
</feature>
<keyword evidence="6" id="KW-0443">Lipid metabolism</keyword>
<evidence type="ECO:0000259" key="7">
    <source>
        <dbReference type="Pfam" id="PF01643"/>
    </source>
</evidence>
<dbReference type="SUPFAM" id="SSF54637">
    <property type="entry name" value="Thioesterase/thiol ester dehydrase-isomerase"/>
    <property type="match status" value="1"/>
</dbReference>
<evidence type="ECO:0000313" key="9">
    <source>
        <dbReference type="Proteomes" id="UP000288805"/>
    </source>
</evidence>
<dbReference type="GO" id="GO:0016297">
    <property type="term" value="F:fatty acyl-[ACP] hydrolase activity"/>
    <property type="evidence" value="ECO:0007669"/>
    <property type="project" value="InterPro"/>
</dbReference>
<evidence type="ECO:0000256" key="5">
    <source>
        <dbReference type="ARBA" id="ARBA00022946"/>
    </source>
</evidence>
<dbReference type="Pfam" id="PF01643">
    <property type="entry name" value="Acyl-ACP_TE"/>
    <property type="match status" value="1"/>
</dbReference>
<dbReference type="InterPro" id="IPR029069">
    <property type="entry name" value="HotDog_dom_sf"/>
</dbReference>
<evidence type="ECO:0000256" key="4">
    <source>
        <dbReference type="ARBA" id="ARBA00022640"/>
    </source>
</evidence>
<dbReference type="InterPro" id="IPR002864">
    <property type="entry name" value="Acyl-ACP_thioesterase_NHD"/>
</dbReference>
<evidence type="ECO:0000256" key="6">
    <source>
        <dbReference type="RuleBase" id="RU363096"/>
    </source>
</evidence>
<comment type="caution">
    <text evidence="8">The sequence shown here is derived from an EMBL/GenBank/DDBJ whole genome shotgun (WGS) entry which is preliminary data.</text>
</comment>
<protein>
    <recommendedName>
        <fullName evidence="6">Acyl-[acyl-carrier-protein] hydrolase</fullName>
        <ecNumber evidence="6">3.1.2.-</ecNumber>
    </recommendedName>
</protein>
<keyword evidence="6" id="KW-0275">Fatty acid biosynthesis</keyword>
<comment type="function">
    <text evidence="6">Plays an essential role in chain termination during de novo fatty acid synthesis.</text>
</comment>
<comment type="subcellular location">
    <subcellularLocation>
        <location evidence="1 6">Plastid</location>
        <location evidence="1 6">Chloroplast</location>
    </subcellularLocation>
</comment>
<organism evidence="8 9">
    <name type="scientific">Vitis vinifera</name>
    <name type="common">Grape</name>
    <dbReference type="NCBI Taxonomy" id="29760"/>
    <lineage>
        <taxon>Eukaryota</taxon>
        <taxon>Viridiplantae</taxon>
        <taxon>Streptophyta</taxon>
        <taxon>Embryophyta</taxon>
        <taxon>Tracheophyta</taxon>
        <taxon>Spermatophyta</taxon>
        <taxon>Magnoliopsida</taxon>
        <taxon>eudicotyledons</taxon>
        <taxon>Gunneridae</taxon>
        <taxon>Pentapetalae</taxon>
        <taxon>rosids</taxon>
        <taxon>Vitales</taxon>
        <taxon>Vitaceae</taxon>
        <taxon>Viteae</taxon>
        <taxon>Vitis</taxon>
    </lineage>
</organism>
<dbReference type="Gene3D" id="3.10.129.10">
    <property type="entry name" value="Hotdog Thioesterase"/>
    <property type="match status" value="1"/>
</dbReference>
<evidence type="ECO:0000256" key="3">
    <source>
        <dbReference type="ARBA" id="ARBA00022528"/>
    </source>
</evidence>
<dbReference type="AlphaFoldDB" id="A0A438EXS6"/>
<proteinExistence type="inferred from homology"/>
<keyword evidence="6" id="KW-0444">Lipid biosynthesis</keyword>
<gene>
    <name evidence="8" type="primary">FATB_3</name>
    <name evidence="8" type="ORF">CK203_068827</name>
</gene>
<keyword evidence="6" id="KW-0378">Hydrolase</keyword>
<keyword evidence="6" id="KW-0276">Fatty acid metabolism</keyword>
<keyword evidence="4 6" id="KW-0934">Plastid</keyword>
<dbReference type="EC" id="3.1.2.-" evidence="6"/>
<reference evidence="8 9" key="1">
    <citation type="journal article" date="2018" name="PLoS Genet.">
        <title>Population sequencing reveals clonal diversity and ancestral inbreeding in the grapevine cultivar Chardonnay.</title>
        <authorList>
            <person name="Roach M.J."/>
            <person name="Johnson D.L."/>
            <person name="Bohlmann J."/>
            <person name="van Vuuren H.J."/>
            <person name="Jones S.J."/>
            <person name="Pretorius I.S."/>
            <person name="Schmidt S.A."/>
            <person name="Borneman A.R."/>
        </authorList>
    </citation>
    <scope>NUCLEOTIDE SEQUENCE [LARGE SCALE GENOMIC DNA]</scope>
    <source>
        <strain evidence="9">cv. Chardonnay</strain>
        <tissue evidence="8">Leaf</tissue>
    </source>
</reference>
<dbReference type="EMBL" id="QGNW01001166">
    <property type="protein sequence ID" value="RVW52534.1"/>
    <property type="molecule type" value="Genomic_DNA"/>
</dbReference>
<dbReference type="GO" id="GO:0006633">
    <property type="term" value="P:fatty acid biosynthetic process"/>
    <property type="evidence" value="ECO:0007669"/>
    <property type="project" value="UniProtKB-KW"/>
</dbReference>
<keyword evidence="5" id="KW-0809">Transit peptide</keyword>
<accession>A0A438EXS6</accession>
<name>A0A438EXS6_VITVI</name>